<comment type="caution">
    <text evidence="1">The sequence shown here is derived from an EMBL/GenBank/DDBJ whole genome shotgun (WGS) entry which is preliminary data.</text>
</comment>
<dbReference type="InParanoid" id="A0A6L2PTN1"/>
<protein>
    <submittedName>
        <fullName evidence="1">Uncharacterized protein</fullName>
    </submittedName>
</protein>
<accession>A0A6L2PTN1</accession>
<sequence length="113" mass="12883">MNGKTVEFHGLKDLLQFLEIKCQALGVTATSKAVNYIKQRPVASKAKYAWHPGNSSRKRTNLPDTLAHKRLPGLSPLRWNYSSRLVTIAKYRNSRQELFESSWIPLETETALL</sequence>
<organism evidence="1 2">
    <name type="scientific">Coptotermes formosanus</name>
    <name type="common">Formosan subterranean termite</name>
    <dbReference type="NCBI Taxonomy" id="36987"/>
    <lineage>
        <taxon>Eukaryota</taxon>
        <taxon>Metazoa</taxon>
        <taxon>Ecdysozoa</taxon>
        <taxon>Arthropoda</taxon>
        <taxon>Hexapoda</taxon>
        <taxon>Insecta</taxon>
        <taxon>Pterygota</taxon>
        <taxon>Neoptera</taxon>
        <taxon>Polyneoptera</taxon>
        <taxon>Dictyoptera</taxon>
        <taxon>Blattodea</taxon>
        <taxon>Blattoidea</taxon>
        <taxon>Termitoidae</taxon>
        <taxon>Rhinotermitidae</taxon>
        <taxon>Coptotermes</taxon>
    </lineage>
</organism>
<dbReference type="Proteomes" id="UP000502823">
    <property type="component" value="Unassembled WGS sequence"/>
</dbReference>
<evidence type="ECO:0000313" key="2">
    <source>
        <dbReference type="Proteomes" id="UP000502823"/>
    </source>
</evidence>
<proteinExistence type="predicted"/>
<evidence type="ECO:0000313" key="1">
    <source>
        <dbReference type="EMBL" id="GFG34552.1"/>
    </source>
</evidence>
<name>A0A6L2PTN1_COPFO</name>
<dbReference type="AlphaFoldDB" id="A0A6L2PTN1"/>
<gene>
    <name evidence="1" type="ORF">Cfor_11545</name>
</gene>
<reference evidence="2" key="1">
    <citation type="submission" date="2020-01" db="EMBL/GenBank/DDBJ databases">
        <title>Draft genome sequence of the Termite Coptotermes fromosanus.</title>
        <authorList>
            <person name="Itakura S."/>
            <person name="Yosikawa Y."/>
            <person name="Umezawa K."/>
        </authorList>
    </citation>
    <scope>NUCLEOTIDE SEQUENCE [LARGE SCALE GENOMIC DNA]</scope>
</reference>
<keyword evidence="2" id="KW-1185">Reference proteome</keyword>
<dbReference type="EMBL" id="BLKM01005504">
    <property type="protein sequence ID" value="GFG34552.1"/>
    <property type="molecule type" value="Genomic_DNA"/>
</dbReference>